<gene>
    <name evidence="1" type="ORF">MLD38_002499</name>
</gene>
<reference evidence="2" key="1">
    <citation type="journal article" date="2023" name="Front. Plant Sci.">
        <title>Chromosomal-level genome assembly of Melastoma candidum provides insights into trichome evolution.</title>
        <authorList>
            <person name="Zhong Y."/>
            <person name="Wu W."/>
            <person name="Sun C."/>
            <person name="Zou P."/>
            <person name="Liu Y."/>
            <person name="Dai S."/>
            <person name="Zhou R."/>
        </authorList>
    </citation>
    <scope>NUCLEOTIDE SEQUENCE [LARGE SCALE GENOMIC DNA]</scope>
</reference>
<dbReference type="EMBL" id="CM042881">
    <property type="protein sequence ID" value="KAI4384328.1"/>
    <property type="molecule type" value="Genomic_DNA"/>
</dbReference>
<sequence>MTDSEDGASPSYQKTASLLHHGCNNQKLRLPKVFVTAELIHLDLSFQVNSGVHQCRGGGLKTDTAAASLLLAG</sequence>
<accession>A0ACB9RZ70</accession>
<evidence type="ECO:0000313" key="2">
    <source>
        <dbReference type="Proteomes" id="UP001057402"/>
    </source>
</evidence>
<keyword evidence="2" id="KW-1185">Reference proteome</keyword>
<comment type="caution">
    <text evidence="1">The sequence shown here is derived from an EMBL/GenBank/DDBJ whole genome shotgun (WGS) entry which is preliminary data.</text>
</comment>
<organism evidence="1 2">
    <name type="scientific">Melastoma candidum</name>
    <dbReference type="NCBI Taxonomy" id="119954"/>
    <lineage>
        <taxon>Eukaryota</taxon>
        <taxon>Viridiplantae</taxon>
        <taxon>Streptophyta</taxon>
        <taxon>Embryophyta</taxon>
        <taxon>Tracheophyta</taxon>
        <taxon>Spermatophyta</taxon>
        <taxon>Magnoliopsida</taxon>
        <taxon>eudicotyledons</taxon>
        <taxon>Gunneridae</taxon>
        <taxon>Pentapetalae</taxon>
        <taxon>rosids</taxon>
        <taxon>malvids</taxon>
        <taxon>Myrtales</taxon>
        <taxon>Melastomataceae</taxon>
        <taxon>Melastomatoideae</taxon>
        <taxon>Melastomateae</taxon>
        <taxon>Melastoma</taxon>
    </lineage>
</organism>
<name>A0ACB9RZ70_9MYRT</name>
<proteinExistence type="predicted"/>
<evidence type="ECO:0000313" key="1">
    <source>
        <dbReference type="EMBL" id="KAI4384328.1"/>
    </source>
</evidence>
<dbReference type="Proteomes" id="UP001057402">
    <property type="component" value="Chromosome 2"/>
</dbReference>
<protein>
    <submittedName>
        <fullName evidence="1">Uncharacterized protein</fullName>
    </submittedName>
</protein>